<sequence>MGIDFQIAADGDYEALQVYDMGDLGQIIEQANEITGDVRQLALSDTQGAALAKLLIERYGKNTEQSVLTI</sequence>
<proteinExistence type="predicted"/>
<accession>A0AAJ5X823</accession>
<gene>
    <name evidence="1" type="ORF">P0Y56_12190</name>
</gene>
<reference evidence="1" key="1">
    <citation type="submission" date="2023-03" db="EMBL/GenBank/DDBJ databases">
        <title>Andean soil-derived lignocellulolytic bacterial consortium as a source of novel taxa and putative plastic-active enzymes.</title>
        <authorList>
            <person name="Diaz-Garcia L."/>
            <person name="Chuvochina M."/>
            <person name="Feuerriegel G."/>
            <person name="Bunk B."/>
            <person name="Sproer C."/>
            <person name="Streit W.R."/>
            <person name="Rodriguez L.M."/>
            <person name="Overmann J."/>
            <person name="Jimenez D.J."/>
        </authorList>
    </citation>
    <scope>NUCLEOTIDE SEQUENCE</scope>
    <source>
        <strain evidence="1">MAG 26</strain>
    </source>
</reference>
<dbReference type="Proteomes" id="UP001218362">
    <property type="component" value="Chromosome"/>
</dbReference>
<dbReference type="KEGG" id="acob:P0Y56_12190"/>
<dbReference type="EMBL" id="CP119316">
    <property type="protein sequence ID" value="WEK45784.1"/>
    <property type="molecule type" value="Genomic_DNA"/>
</dbReference>
<evidence type="ECO:0000313" key="2">
    <source>
        <dbReference type="Proteomes" id="UP001218362"/>
    </source>
</evidence>
<evidence type="ECO:0000313" key="1">
    <source>
        <dbReference type="EMBL" id="WEK45784.1"/>
    </source>
</evidence>
<organism evidence="1 2">
    <name type="scientific">Candidatus Andeanibacterium colombiense</name>
    <dbReference type="NCBI Taxonomy" id="3121345"/>
    <lineage>
        <taxon>Bacteria</taxon>
        <taxon>Pseudomonadati</taxon>
        <taxon>Pseudomonadota</taxon>
        <taxon>Alphaproteobacteria</taxon>
        <taxon>Sphingomonadales</taxon>
        <taxon>Sphingomonadaceae</taxon>
        <taxon>Candidatus Andeanibacterium</taxon>
    </lineage>
</organism>
<protein>
    <submittedName>
        <fullName evidence="1">Uncharacterized protein</fullName>
    </submittedName>
</protein>
<name>A0AAJ5X823_9SPHN</name>
<dbReference type="AlphaFoldDB" id="A0AAJ5X823"/>